<dbReference type="Proteomes" id="UP000050417">
    <property type="component" value="Unassembled WGS sequence"/>
</dbReference>
<dbReference type="EMBL" id="LGCL01000040">
    <property type="protein sequence ID" value="KPL72083.1"/>
    <property type="molecule type" value="Genomic_DNA"/>
</dbReference>
<evidence type="ECO:0000256" key="2">
    <source>
        <dbReference type="ARBA" id="ARBA00023295"/>
    </source>
</evidence>
<dbReference type="SUPFAM" id="SSF51445">
    <property type="entry name" value="(Trans)glycosidases"/>
    <property type="match status" value="1"/>
</dbReference>
<protein>
    <recommendedName>
        <fullName evidence="5">Alpha-galactosidase</fullName>
    </recommendedName>
</protein>
<name>A0A0P6XBJ5_9CHLR</name>
<proteinExistence type="predicted"/>
<evidence type="ECO:0000313" key="3">
    <source>
        <dbReference type="EMBL" id="KPL72083.1"/>
    </source>
</evidence>
<sequence>MTRVSLSIDNELQIEVNGITLSGIVPVLNGEALRDCVRKFVAHKDEKLELRYTAPTLGAGALGLQLTLPNADGLICLKYWVENLSSDVVLDSFGLRFERVENLRQYLRSGYFSWDGSQYVQPEELAGFQPDEPRPETSYSLTQLLPLQGQGCAVFGFDRHDRFQQTFTFDTRLQPCALTIQTWWDRKTRGEQDRCESENLLIFPHKEVENGLREWARKVADASRIPPRLSSPPITGWCSWYNLYAYLSEDNILEHLRPTAQIARRENLPMRVFQIDDGFTPEMGDWLEVKPQFPRGMKPLLDDIRSAGFIPGLWIAPFMVGNRSRLFQQHPDWVVKDRLTGEPLAHMQFYGEFRWHKRSEEYYILDATHPQAMEYLRRVFRAWRQDWGCEYFKIDFMQFGSEYGPDRAVWHQSGLTRIEIWRRVGEMIREVIGDAVWLGCGCPLWASVGLVDAVRIGRDVGVEWNGNVPAQTLLLNQACRNFANHILWQSDLDCVLLRERFSHLSAGEIQSLAIYAGMSGGVITTSDQLAELSPQRMDLWRLIQPAGRATCDYPFLGQSAVSYERLPAEANSRATHAVPRLEDPVFVQVRKPPRAGSMGALFFLNTADHPLERTYWLEGLGIDEPVYLYDWEQRSGSQSACRQVSVTLPAHHGALYFYHSEPIRENPHQLPS</sequence>
<dbReference type="Gene3D" id="3.20.20.70">
    <property type="entry name" value="Aldolase class I"/>
    <property type="match status" value="1"/>
</dbReference>
<dbReference type="Pfam" id="PF02065">
    <property type="entry name" value="Melibiase"/>
    <property type="match status" value="1"/>
</dbReference>
<dbReference type="GO" id="GO:0004557">
    <property type="term" value="F:alpha-galactosidase activity"/>
    <property type="evidence" value="ECO:0007669"/>
    <property type="project" value="InterPro"/>
</dbReference>
<organism evidence="3 4">
    <name type="scientific">Ornatilinea apprima</name>
    <dbReference type="NCBI Taxonomy" id="1134406"/>
    <lineage>
        <taxon>Bacteria</taxon>
        <taxon>Bacillati</taxon>
        <taxon>Chloroflexota</taxon>
        <taxon>Anaerolineae</taxon>
        <taxon>Anaerolineales</taxon>
        <taxon>Anaerolineaceae</taxon>
        <taxon>Ornatilinea</taxon>
    </lineage>
</organism>
<dbReference type="InterPro" id="IPR050985">
    <property type="entry name" value="Alpha-glycosidase_related"/>
</dbReference>
<dbReference type="RefSeq" id="WP_075064152.1">
    <property type="nucleotide sequence ID" value="NZ_LGCL01000040.1"/>
</dbReference>
<dbReference type="CDD" id="cd14791">
    <property type="entry name" value="GH36"/>
    <property type="match status" value="1"/>
</dbReference>
<keyword evidence="4" id="KW-1185">Reference proteome</keyword>
<keyword evidence="2" id="KW-0326">Glycosidase</keyword>
<dbReference type="InterPro" id="IPR013785">
    <property type="entry name" value="Aldolase_TIM"/>
</dbReference>
<comment type="caution">
    <text evidence="3">The sequence shown here is derived from an EMBL/GenBank/DDBJ whole genome shotgun (WGS) entry which is preliminary data.</text>
</comment>
<dbReference type="STRING" id="1134406.ADN00_16555"/>
<dbReference type="InterPro" id="IPR017853">
    <property type="entry name" value="GH"/>
</dbReference>
<dbReference type="PANTHER" id="PTHR43053">
    <property type="entry name" value="GLYCOSIDASE FAMILY 31"/>
    <property type="match status" value="1"/>
</dbReference>
<dbReference type="GO" id="GO:0016052">
    <property type="term" value="P:carbohydrate catabolic process"/>
    <property type="evidence" value="ECO:0007669"/>
    <property type="project" value="InterPro"/>
</dbReference>
<evidence type="ECO:0008006" key="5">
    <source>
        <dbReference type="Google" id="ProtNLM"/>
    </source>
</evidence>
<evidence type="ECO:0000256" key="1">
    <source>
        <dbReference type="ARBA" id="ARBA00022801"/>
    </source>
</evidence>
<dbReference type="AlphaFoldDB" id="A0A0P6XBJ5"/>
<gene>
    <name evidence="3" type="ORF">ADN00_16555</name>
</gene>
<dbReference type="InterPro" id="IPR002252">
    <property type="entry name" value="Glyco_hydro_36"/>
</dbReference>
<dbReference type="OrthoDB" id="9758822at2"/>
<dbReference type="PANTHER" id="PTHR43053:SF3">
    <property type="entry name" value="ALPHA-GALACTOSIDASE C-RELATED"/>
    <property type="match status" value="1"/>
</dbReference>
<keyword evidence="1" id="KW-0378">Hydrolase</keyword>
<reference evidence="3 4" key="1">
    <citation type="submission" date="2015-07" db="EMBL/GenBank/DDBJ databases">
        <title>Genome sequence of Ornatilinea apprima DSM 23815.</title>
        <authorList>
            <person name="Hemp J."/>
            <person name="Ward L.M."/>
            <person name="Pace L.A."/>
            <person name="Fischer W.W."/>
        </authorList>
    </citation>
    <scope>NUCLEOTIDE SEQUENCE [LARGE SCALE GENOMIC DNA]</scope>
    <source>
        <strain evidence="3 4">P3M-1</strain>
    </source>
</reference>
<evidence type="ECO:0000313" key="4">
    <source>
        <dbReference type="Proteomes" id="UP000050417"/>
    </source>
</evidence>
<accession>A0A0P6XBJ5</accession>